<dbReference type="PANTHER" id="PTHR30386:SF26">
    <property type="entry name" value="TRANSPORT PROTEIN COMB"/>
    <property type="match status" value="1"/>
</dbReference>
<keyword evidence="6" id="KW-0175">Coiled coil</keyword>
<comment type="similarity">
    <text evidence="2">Belongs to the membrane fusion protein (MFP) (TC 8.A.1) family.</text>
</comment>
<evidence type="ECO:0000259" key="7">
    <source>
        <dbReference type="Pfam" id="PF25917"/>
    </source>
</evidence>
<evidence type="ECO:0000256" key="1">
    <source>
        <dbReference type="ARBA" id="ARBA00004167"/>
    </source>
</evidence>
<reference evidence="9 10" key="1">
    <citation type="submission" date="2018-04" db="EMBL/GenBank/DDBJ databases">
        <authorList>
            <person name="Go L.Y."/>
            <person name="Mitchell J.A."/>
        </authorList>
    </citation>
    <scope>NUCLEOTIDE SEQUENCE [LARGE SCALE GENOMIC DNA]</scope>
    <source>
        <strain evidence="9 10">KCJK7865</strain>
    </source>
</reference>
<sequence>MVKGKYAKLAVSVLVIAGLAALGLQRWQYARQYVSTDNAEVEGVIIPIRARLSGVVVDVPVHENTRVNKGDLLFQVRDDEYQQRVEQARANYLSALVATGQGGMPGLVDSQVRSAAARSQAAQATIGQLAANVEQARSDYQRTRRLADQGVVSTQDLEAARARFSALSHQLQAARDNSTAAREGTLANQAALKVEEYRIKAAESALALARIELQDTRQASPQGGVIVHKDVQPGQFVVAGQKLLSLVSTEHMWVVANFKETQIGRVRVGQPARISVDAFPGQQLEGVVHSLVPATGARFSLLPQENASGNFTKVVQRIQARIEFRQLPKDMQQALSQGMSVFVEVDTRDSGQPL</sequence>
<comment type="subcellular location">
    <subcellularLocation>
        <location evidence="1">Membrane</location>
        <topology evidence="1">Single-pass membrane protein</topology>
    </subcellularLocation>
</comment>
<dbReference type="Proteomes" id="UP000244874">
    <property type="component" value="Unassembled WGS sequence"/>
</dbReference>
<keyword evidence="4" id="KW-1133">Transmembrane helix</keyword>
<evidence type="ECO:0000259" key="8">
    <source>
        <dbReference type="Pfam" id="PF25954"/>
    </source>
</evidence>
<dbReference type="AlphaFoldDB" id="A0A2R7UEH3"/>
<dbReference type="Pfam" id="PF25954">
    <property type="entry name" value="Beta-barrel_RND_2"/>
    <property type="match status" value="1"/>
</dbReference>
<gene>
    <name evidence="9" type="ORF">DBB42_19195</name>
</gene>
<comment type="caution">
    <text evidence="9">The sequence shown here is derived from an EMBL/GenBank/DDBJ whole genome shotgun (WGS) entry which is preliminary data.</text>
</comment>
<dbReference type="PANTHER" id="PTHR30386">
    <property type="entry name" value="MEMBRANE FUSION SUBUNIT OF EMRAB-TOLC MULTIDRUG EFFLUX PUMP"/>
    <property type="match status" value="1"/>
</dbReference>
<dbReference type="Pfam" id="PF25917">
    <property type="entry name" value="BSH_RND"/>
    <property type="match status" value="1"/>
</dbReference>
<feature type="domain" description="CusB-like beta-barrel" evidence="8">
    <location>
        <begin position="252"/>
        <end position="295"/>
    </location>
</feature>
<evidence type="ECO:0000313" key="9">
    <source>
        <dbReference type="EMBL" id="PTU50613.1"/>
    </source>
</evidence>
<dbReference type="InterPro" id="IPR058625">
    <property type="entry name" value="MdtA-like_BSH"/>
</dbReference>
<protein>
    <submittedName>
        <fullName evidence="9">HlyD family secretion protein</fullName>
    </submittedName>
</protein>
<dbReference type="EMBL" id="QANO01000141">
    <property type="protein sequence ID" value="PTU50613.1"/>
    <property type="molecule type" value="Genomic_DNA"/>
</dbReference>
<evidence type="ECO:0000256" key="4">
    <source>
        <dbReference type="ARBA" id="ARBA00022989"/>
    </source>
</evidence>
<keyword evidence="3" id="KW-0812">Transmembrane</keyword>
<dbReference type="Gene3D" id="2.40.30.170">
    <property type="match status" value="1"/>
</dbReference>
<dbReference type="GO" id="GO:0016020">
    <property type="term" value="C:membrane"/>
    <property type="evidence" value="ECO:0007669"/>
    <property type="project" value="UniProtKB-SubCell"/>
</dbReference>
<evidence type="ECO:0000256" key="6">
    <source>
        <dbReference type="SAM" id="Coils"/>
    </source>
</evidence>
<keyword evidence="5" id="KW-0472">Membrane</keyword>
<name>A0A2R7UEH3_PSEDL</name>
<dbReference type="GO" id="GO:0055085">
    <property type="term" value="P:transmembrane transport"/>
    <property type="evidence" value="ECO:0007669"/>
    <property type="project" value="InterPro"/>
</dbReference>
<evidence type="ECO:0000313" key="10">
    <source>
        <dbReference type="Proteomes" id="UP000244874"/>
    </source>
</evidence>
<evidence type="ECO:0000256" key="3">
    <source>
        <dbReference type="ARBA" id="ARBA00022692"/>
    </source>
</evidence>
<dbReference type="SUPFAM" id="SSF111369">
    <property type="entry name" value="HlyD-like secretion proteins"/>
    <property type="match status" value="2"/>
</dbReference>
<feature type="domain" description="Multidrug resistance protein MdtA-like barrel-sandwich hybrid" evidence="7">
    <location>
        <begin position="47"/>
        <end position="247"/>
    </location>
</feature>
<dbReference type="Gene3D" id="2.40.50.100">
    <property type="match status" value="1"/>
</dbReference>
<dbReference type="InterPro" id="IPR050739">
    <property type="entry name" value="MFP"/>
</dbReference>
<feature type="coiled-coil region" evidence="6">
    <location>
        <begin position="157"/>
        <end position="219"/>
    </location>
</feature>
<dbReference type="InterPro" id="IPR058792">
    <property type="entry name" value="Beta-barrel_RND_2"/>
</dbReference>
<evidence type="ECO:0000256" key="5">
    <source>
        <dbReference type="ARBA" id="ARBA00023136"/>
    </source>
</evidence>
<accession>A0A2R7UEH3</accession>
<organism evidence="9 10">
    <name type="scientific">Pseudomonas plecoglossicida</name>
    <dbReference type="NCBI Taxonomy" id="70775"/>
    <lineage>
        <taxon>Bacteria</taxon>
        <taxon>Pseudomonadati</taxon>
        <taxon>Pseudomonadota</taxon>
        <taxon>Gammaproteobacteria</taxon>
        <taxon>Pseudomonadales</taxon>
        <taxon>Pseudomonadaceae</taxon>
        <taxon>Pseudomonas</taxon>
    </lineage>
</organism>
<dbReference type="Gene3D" id="1.10.287.470">
    <property type="entry name" value="Helix hairpin bin"/>
    <property type="match status" value="1"/>
</dbReference>
<proteinExistence type="inferred from homology"/>
<evidence type="ECO:0000256" key="2">
    <source>
        <dbReference type="ARBA" id="ARBA00009477"/>
    </source>
</evidence>
<dbReference type="RefSeq" id="WP_046616743.1">
    <property type="nucleotide sequence ID" value="NZ_QANO01000141.1"/>
</dbReference>